<comment type="similarity">
    <text evidence="5">Belongs to the glutamate--cysteine ligase type 2 family. EgtA subfamily.</text>
</comment>
<dbReference type="GO" id="GO:0006750">
    <property type="term" value="P:glutathione biosynthetic process"/>
    <property type="evidence" value="ECO:0007669"/>
    <property type="project" value="UniProtKB-UniRule"/>
</dbReference>
<dbReference type="PIRSF" id="PIRSF017901">
    <property type="entry name" value="GCL"/>
    <property type="match status" value="1"/>
</dbReference>
<keyword evidence="3 5" id="KW-0067">ATP-binding</keyword>
<dbReference type="EMBL" id="FQXI01000001">
    <property type="protein sequence ID" value="SHG99949.1"/>
    <property type="molecule type" value="Genomic_DNA"/>
</dbReference>
<keyword evidence="1 5" id="KW-0436">Ligase</keyword>
<dbReference type="RefSeq" id="WP_073183055.1">
    <property type="nucleotide sequence ID" value="NZ_FQXI01000001.1"/>
</dbReference>
<dbReference type="GO" id="GO:0004357">
    <property type="term" value="F:glutamate-cysteine ligase activity"/>
    <property type="evidence" value="ECO:0007669"/>
    <property type="project" value="UniProtKB-UniRule"/>
</dbReference>
<accession>A0A1M5PEM0</accession>
<evidence type="ECO:0000256" key="5">
    <source>
        <dbReference type="PIRNR" id="PIRNR017901"/>
    </source>
</evidence>
<dbReference type="Pfam" id="PF04107">
    <property type="entry name" value="GCS2"/>
    <property type="match status" value="1"/>
</dbReference>
<evidence type="ECO:0000313" key="7">
    <source>
        <dbReference type="Proteomes" id="UP000184032"/>
    </source>
</evidence>
<organism evidence="6 7">
    <name type="scientific">Anaerosphaera aminiphila DSM 21120</name>
    <dbReference type="NCBI Taxonomy" id="1120995"/>
    <lineage>
        <taxon>Bacteria</taxon>
        <taxon>Bacillati</taxon>
        <taxon>Bacillota</taxon>
        <taxon>Tissierellia</taxon>
        <taxon>Tissierellales</taxon>
        <taxon>Peptoniphilaceae</taxon>
        <taxon>Anaerosphaera</taxon>
    </lineage>
</organism>
<sequence length="434" mass="50154">MKYNKQIDRIVNYIKSGEKKKDDFTVGAEFENFIIDKDTLKTASYYGENGVGETLAELSKNLNAKPFFDGEYVLGFEKDDWTVSTEPGSQFELSIKSKKNIVDLVNSYEDFIRIVEPILAKKNQVLISLGYHPKTTIDEIKILPKERYSHMFNYFKNKGTMAHNMMKGTASVQVAIDFYNEDDFKKKYFLGSALSPVLYTMFDNSFIFESKPYDSNNLRQKIWENTDSDRSGVLPIAFDKDLSYEKYAEFILNSPPIFMEKDGEIVSTGDTLFKDLFNPDTDSDDDIFHAMSIVFPDIRLKKYLEFRMMDGLKYPLNFSVVALIKALFYSEDNLNILYEKFKDASYKDVIDAKNSTQQLGLNGEYLGEKIYDLEEFILNLATKGLAPDEVKYLDPIIELSNNRQRPRDIFENSYKKYGLNKAVLENKIEVPDVQ</sequence>
<dbReference type="OrthoDB" id="9780152at2"/>
<comment type="catalytic activity">
    <reaction evidence="4 5">
        <text>L-cysteine + L-glutamate + ATP = gamma-L-glutamyl-L-cysteine + ADP + phosphate + H(+)</text>
        <dbReference type="Rhea" id="RHEA:13285"/>
        <dbReference type="ChEBI" id="CHEBI:15378"/>
        <dbReference type="ChEBI" id="CHEBI:29985"/>
        <dbReference type="ChEBI" id="CHEBI:30616"/>
        <dbReference type="ChEBI" id="CHEBI:35235"/>
        <dbReference type="ChEBI" id="CHEBI:43474"/>
        <dbReference type="ChEBI" id="CHEBI:58173"/>
        <dbReference type="ChEBI" id="CHEBI:456216"/>
        <dbReference type="EC" id="6.3.2.2"/>
    </reaction>
</comment>
<dbReference type="InterPro" id="IPR035434">
    <property type="entry name" value="GCL_bact_plant"/>
</dbReference>
<keyword evidence="7" id="KW-1185">Reference proteome</keyword>
<dbReference type="SUPFAM" id="SSF55931">
    <property type="entry name" value="Glutamine synthetase/guanido kinase"/>
    <property type="match status" value="1"/>
</dbReference>
<reference evidence="6 7" key="1">
    <citation type="submission" date="2016-11" db="EMBL/GenBank/DDBJ databases">
        <authorList>
            <person name="Jaros S."/>
            <person name="Januszkiewicz K."/>
            <person name="Wedrychowicz H."/>
        </authorList>
    </citation>
    <scope>NUCLEOTIDE SEQUENCE [LARGE SCALE GENOMIC DNA]</scope>
    <source>
        <strain evidence="6 7">DSM 21120</strain>
    </source>
</reference>
<dbReference type="GO" id="GO:0005524">
    <property type="term" value="F:ATP binding"/>
    <property type="evidence" value="ECO:0007669"/>
    <property type="project" value="UniProtKB-UniRule"/>
</dbReference>
<dbReference type="PANTHER" id="PTHR34378:SF1">
    <property type="entry name" value="GLUTAMATE--CYSTEINE LIGASE, CHLOROPLASTIC"/>
    <property type="match status" value="1"/>
</dbReference>
<gene>
    <name evidence="6" type="ORF">SAMN02745245_00287</name>
</gene>
<dbReference type="InterPro" id="IPR014746">
    <property type="entry name" value="Gln_synth/guanido_kin_cat_dom"/>
</dbReference>
<dbReference type="AlphaFoldDB" id="A0A1M5PEM0"/>
<comment type="function">
    <text evidence="5">Catalyzes the synthesis of gamma-glutamylcysteine (gamma-GC).</text>
</comment>
<dbReference type="Gene3D" id="3.30.590.20">
    <property type="match status" value="1"/>
</dbReference>
<keyword evidence="2 5" id="KW-0547">Nucleotide-binding</keyword>
<evidence type="ECO:0000256" key="2">
    <source>
        <dbReference type="ARBA" id="ARBA00022741"/>
    </source>
</evidence>
<dbReference type="PANTHER" id="PTHR34378">
    <property type="entry name" value="GLUTAMATE--CYSTEINE LIGASE, CHLOROPLASTIC"/>
    <property type="match status" value="1"/>
</dbReference>
<evidence type="ECO:0000256" key="3">
    <source>
        <dbReference type="ARBA" id="ARBA00022840"/>
    </source>
</evidence>
<evidence type="ECO:0000313" key="6">
    <source>
        <dbReference type="EMBL" id="SHG99949.1"/>
    </source>
</evidence>
<dbReference type="Proteomes" id="UP000184032">
    <property type="component" value="Unassembled WGS sequence"/>
</dbReference>
<dbReference type="STRING" id="1120995.SAMN02745245_00287"/>
<proteinExistence type="inferred from homology"/>
<evidence type="ECO:0000256" key="1">
    <source>
        <dbReference type="ARBA" id="ARBA00022598"/>
    </source>
</evidence>
<name>A0A1M5PEM0_9FIRM</name>
<dbReference type="InterPro" id="IPR006336">
    <property type="entry name" value="GCS2"/>
</dbReference>
<evidence type="ECO:0000256" key="4">
    <source>
        <dbReference type="ARBA" id="ARBA00048819"/>
    </source>
</evidence>
<protein>
    <recommendedName>
        <fullName evidence="5">Glutamate--cysteine ligase</fullName>
        <ecNumber evidence="5">6.3.2.2</ecNumber>
    </recommendedName>
</protein>
<dbReference type="EC" id="6.3.2.2" evidence="5"/>